<feature type="compositionally biased region" description="Low complexity" evidence="1">
    <location>
        <begin position="285"/>
        <end position="299"/>
    </location>
</feature>
<dbReference type="HOGENOM" id="CLU_801998_0_0_1"/>
<accession>M2ZUY9</accession>
<dbReference type="EMBL" id="KB446558">
    <property type="protein sequence ID" value="EME82809.1"/>
    <property type="molecule type" value="Genomic_DNA"/>
</dbReference>
<proteinExistence type="predicted"/>
<dbReference type="Proteomes" id="UP000016932">
    <property type="component" value="Unassembled WGS sequence"/>
</dbReference>
<feature type="region of interest" description="Disordered" evidence="1">
    <location>
        <begin position="281"/>
        <end position="346"/>
    </location>
</feature>
<protein>
    <submittedName>
        <fullName evidence="2">Uncharacterized protein</fullName>
    </submittedName>
</protein>
<name>M2ZUY9_PSEFD</name>
<dbReference type="RefSeq" id="XP_007926226.1">
    <property type="nucleotide sequence ID" value="XM_007928035.1"/>
</dbReference>
<gene>
    <name evidence="2" type="ORF">MYCFIDRAFT_174345</name>
</gene>
<feature type="region of interest" description="Disordered" evidence="1">
    <location>
        <begin position="151"/>
        <end position="173"/>
    </location>
</feature>
<sequence>MMPVSQSLKLRHLQPQILLSYNCSPSSSWYASYSSEYGAGAVRSACSCLRDGNDCQHKDTKINSKRKRNKYTIQSRSGTLITRSTVLTTTISTRGSTIISTETSITTNSPNPTSRSQPSSHTRTTQVPISAPSSFRLYYNLNGGRQYAISARRPGQNEDQDTRFLSSSPSNGDTFTLDTNGRLIDTKGANAIAVATDQAPYKYLYLDQDINNLGPNVPRCTWCNGPLNCDYPAANAGGNSSASNSTSFYSCGGGFLVLSESNSWVEGGSCQRVTMQLEGVRGGEAAATGSTSTSPASTTTDDRTFTSEPTSDATTATTTDDGSEPTTPSTDDTPPVLRNPPPTRYR</sequence>
<evidence type="ECO:0000313" key="2">
    <source>
        <dbReference type="EMBL" id="EME82809.1"/>
    </source>
</evidence>
<evidence type="ECO:0000256" key="1">
    <source>
        <dbReference type="SAM" id="MobiDB-lite"/>
    </source>
</evidence>
<feature type="compositionally biased region" description="Low complexity" evidence="1">
    <location>
        <begin position="306"/>
        <end position="335"/>
    </location>
</feature>
<dbReference type="OrthoDB" id="3650300at2759"/>
<feature type="compositionally biased region" description="Pro residues" evidence="1">
    <location>
        <begin position="337"/>
        <end position="346"/>
    </location>
</feature>
<reference evidence="2 3" key="1">
    <citation type="journal article" date="2012" name="PLoS Pathog.">
        <title>Diverse lifestyles and strategies of plant pathogenesis encoded in the genomes of eighteen Dothideomycetes fungi.</title>
        <authorList>
            <person name="Ohm R.A."/>
            <person name="Feau N."/>
            <person name="Henrissat B."/>
            <person name="Schoch C.L."/>
            <person name="Horwitz B.A."/>
            <person name="Barry K.W."/>
            <person name="Condon B.J."/>
            <person name="Copeland A.C."/>
            <person name="Dhillon B."/>
            <person name="Glaser F."/>
            <person name="Hesse C.N."/>
            <person name="Kosti I."/>
            <person name="LaButti K."/>
            <person name="Lindquist E.A."/>
            <person name="Lucas S."/>
            <person name="Salamov A.A."/>
            <person name="Bradshaw R.E."/>
            <person name="Ciuffetti L."/>
            <person name="Hamelin R.C."/>
            <person name="Kema G.H.J."/>
            <person name="Lawrence C."/>
            <person name="Scott J.A."/>
            <person name="Spatafora J.W."/>
            <person name="Turgeon B.G."/>
            <person name="de Wit P.J.G.M."/>
            <person name="Zhong S."/>
            <person name="Goodwin S.B."/>
            <person name="Grigoriev I.V."/>
        </authorList>
    </citation>
    <scope>NUCLEOTIDE SEQUENCE [LARGE SCALE GENOMIC DNA]</scope>
    <source>
        <strain evidence="2 3">CIRAD86</strain>
    </source>
</reference>
<organism evidence="2 3">
    <name type="scientific">Pseudocercospora fijiensis (strain CIRAD86)</name>
    <name type="common">Black leaf streak disease fungus</name>
    <name type="synonym">Mycosphaerella fijiensis</name>
    <dbReference type="NCBI Taxonomy" id="383855"/>
    <lineage>
        <taxon>Eukaryota</taxon>
        <taxon>Fungi</taxon>
        <taxon>Dikarya</taxon>
        <taxon>Ascomycota</taxon>
        <taxon>Pezizomycotina</taxon>
        <taxon>Dothideomycetes</taxon>
        <taxon>Dothideomycetidae</taxon>
        <taxon>Mycosphaerellales</taxon>
        <taxon>Mycosphaerellaceae</taxon>
        <taxon>Pseudocercospora</taxon>
    </lineage>
</organism>
<feature type="compositionally biased region" description="Low complexity" evidence="1">
    <location>
        <begin position="102"/>
        <end position="120"/>
    </location>
</feature>
<dbReference type="KEGG" id="pfj:MYCFIDRAFT_174345"/>
<evidence type="ECO:0000313" key="3">
    <source>
        <dbReference type="Proteomes" id="UP000016932"/>
    </source>
</evidence>
<feature type="compositionally biased region" description="Polar residues" evidence="1">
    <location>
        <begin position="163"/>
        <end position="173"/>
    </location>
</feature>
<feature type="region of interest" description="Disordered" evidence="1">
    <location>
        <begin position="102"/>
        <end position="127"/>
    </location>
</feature>
<dbReference type="VEuPathDB" id="FungiDB:MYCFIDRAFT_174345"/>
<dbReference type="AlphaFoldDB" id="M2ZUY9"/>
<dbReference type="GeneID" id="19333169"/>
<keyword evidence="3" id="KW-1185">Reference proteome</keyword>